<dbReference type="InterPro" id="IPR006311">
    <property type="entry name" value="TAT_signal"/>
</dbReference>
<protein>
    <submittedName>
        <fullName evidence="5">Glycosylasparaginase</fullName>
    </submittedName>
</protein>
<accession>A0A951IWI1</accession>
<dbReference type="EMBL" id="RPHB01000002">
    <property type="protein sequence ID" value="MBW3467342.1"/>
    <property type="molecule type" value="Genomic_DNA"/>
</dbReference>
<dbReference type="FunFam" id="3.60.20.30:FF:000005">
    <property type="entry name" value="N(4)-(Beta-N-acetylglucosaminyl)-L-asparaginase"/>
    <property type="match status" value="1"/>
</dbReference>
<dbReference type="GO" id="GO:0005737">
    <property type="term" value="C:cytoplasm"/>
    <property type="evidence" value="ECO:0007669"/>
    <property type="project" value="TreeGrafter"/>
</dbReference>
<reference evidence="5 6" key="1">
    <citation type="journal article" date="2020" name="Syst. Appl. Microbiol.">
        <title>Arthrospiribacter ruber gen. nov., sp. nov., a novel bacterium isolated from Arthrospira cultures.</title>
        <authorList>
            <person name="Waleron M."/>
            <person name="Misztak A."/>
            <person name="Waleron M.M."/>
            <person name="Furmaniak M."/>
            <person name="Mrozik A."/>
            <person name="Waleron K."/>
        </authorList>
    </citation>
    <scope>NUCLEOTIDE SEQUENCE [LARGE SCALE GENOMIC DNA]</scope>
    <source>
        <strain evidence="5 6">DPMB0001</strain>
    </source>
</reference>
<evidence type="ECO:0000256" key="2">
    <source>
        <dbReference type="PIRSR" id="PIRSR600246-2"/>
    </source>
</evidence>
<evidence type="ECO:0000256" key="4">
    <source>
        <dbReference type="SAM" id="SignalP"/>
    </source>
</evidence>
<organism evidence="5 6">
    <name type="scientific">Arthrospiribacter ruber</name>
    <dbReference type="NCBI Taxonomy" id="2487934"/>
    <lineage>
        <taxon>Bacteria</taxon>
        <taxon>Pseudomonadati</taxon>
        <taxon>Bacteroidota</taxon>
        <taxon>Cytophagia</taxon>
        <taxon>Cytophagales</taxon>
        <taxon>Cyclobacteriaceae</taxon>
        <taxon>Arthrospiribacter</taxon>
    </lineage>
</organism>
<name>A0A951IWI1_9BACT</name>
<dbReference type="Proteomes" id="UP000727490">
    <property type="component" value="Unassembled WGS sequence"/>
</dbReference>
<proteinExistence type="predicted"/>
<feature type="binding site" evidence="2">
    <location>
        <begin position="217"/>
        <end position="220"/>
    </location>
    <ligand>
        <name>substrate</name>
    </ligand>
</feature>
<feature type="signal peptide" evidence="4">
    <location>
        <begin position="1"/>
        <end position="26"/>
    </location>
</feature>
<feature type="binding site" evidence="2">
    <location>
        <begin position="240"/>
        <end position="243"/>
    </location>
    <ligand>
        <name>substrate</name>
    </ligand>
</feature>
<dbReference type="CDD" id="cd04513">
    <property type="entry name" value="Glycosylasparaginase"/>
    <property type="match status" value="1"/>
</dbReference>
<feature type="chain" id="PRO_5038083762" evidence="4">
    <location>
        <begin position="27"/>
        <end position="329"/>
    </location>
</feature>
<dbReference type="Pfam" id="PF01112">
    <property type="entry name" value="Asparaginase_2"/>
    <property type="match status" value="1"/>
</dbReference>
<dbReference type="PROSITE" id="PS51318">
    <property type="entry name" value="TAT"/>
    <property type="match status" value="1"/>
</dbReference>
<keyword evidence="6" id="KW-1185">Reference proteome</keyword>
<dbReference type="AlphaFoldDB" id="A0A951IWI1"/>
<comment type="caution">
    <text evidence="5">The sequence shown here is derived from an EMBL/GenBank/DDBJ whole genome shotgun (WGS) entry which is preliminary data.</text>
</comment>
<sequence>MSNRRSFLKTSLLGTSLMLPSGILKAGEAFTFSKKSQSQKPLILSTWEHGMPANDRAWEVLMQSGNLVDAVEEGVKVTELDMDNLSVGLQGLPDREGIPTLDASIMKGDGSCGTVAFVRQVRHPISLARRVMEETPHVMLAGEGARQFAIAQGFPMEEETLSPKAEEMYKEWKVESKYKPIINIENHDTIGMIGIDANGKMAGSCTTSGLAFKMHGRVGDSPIIGAGLYVDDEVGAATATGLGESIIRICGSFLIVELMRQGRTPQEACEEAVRRLVAKNSKDIKDIQAGFLAINKDGESGAFAVHPGFNFARHNQQEKVLVDSKSWFK</sequence>
<evidence type="ECO:0000313" key="5">
    <source>
        <dbReference type="EMBL" id="MBW3467342.1"/>
    </source>
</evidence>
<evidence type="ECO:0000313" key="6">
    <source>
        <dbReference type="Proteomes" id="UP000727490"/>
    </source>
</evidence>
<feature type="site" description="Cleavage; by autolysis" evidence="3">
    <location>
        <begin position="188"/>
        <end position="189"/>
    </location>
</feature>
<evidence type="ECO:0000256" key="3">
    <source>
        <dbReference type="PIRSR" id="PIRSR600246-3"/>
    </source>
</evidence>
<evidence type="ECO:0000256" key="1">
    <source>
        <dbReference type="PIRSR" id="PIRSR600246-1"/>
    </source>
</evidence>
<dbReference type="GO" id="GO:0016787">
    <property type="term" value="F:hydrolase activity"/>
    <property type="evidence" value="ECO:0007669"/>
    <property type="project" value="InterPro"/>
</dbReference>
<dbReference type="RefSeq" id="WP_219287592.1">
    <property type="nucleotide sequence ID" value="NZ_RPHB01000002.1"/>
</dbReference>
<feature type="active site" description="Nucleophile" evidence="1">
    <location>
        <position position="189"/>
    </location>
</feature>
<gene>
    <name evidence="5" type="ORF">EGN73_05885</name>
</gene>
<dbReference type="PANTHER" id="PTHR10188:SF6">
    <property type="entry name" value="N(4)-(BETA-N-ACETYLGLUCOSAMINYL)-L-ASPARAGINASE"/>
    <property type="match status" value="1"/>
</dbReference>
<dbReference type="PANTHER" id="PTHR10188">
    <property type="entry name" value="L-ASPARAGINASE"/>
    <property type="match status" value="1"/>
</dbReference>
<dbReference type="InterPro" id="IPR000246">
    <property type="entry name" value="Peptidase_T2"/>
</dbReference>
<keyword evidence="4" id="KW-0732">Signal</keyword>